<evidence type="ECO:0000313" key="1">
    <source>
        <dbReference type="EMBL" id="GFX96504.1"/>
    </source>
</evidence>
<gene>
    <name evidence="1" type="ORF">TNCV_1441781</name>
</gene>
<reference evidence="1" key="1">
    <citation type="submission" date="2020-08" db="EMBL/GenBank/DDBJ databases">
        <title>Multicomponent nature underlies the extraordinary mechanical properties of spider dragline silk.</title>
        <authorList>
            <person name="Kono N."/>
            <person name="Nakamura H."/>
            <person name="Mori M."/>
            <person name="Yoshida Y."/>
            <person name="Ohtoshi R."/>
            <person name="Malay A.D."/>
            <person name="Moran D.A.P."/>
            <person name="Tomita M."/>
            <person name="Numata K."/>
            <person name="Arakawa K."/>
        </authorList>
    </citation>
    <scope>NUCLEOTIDE SEQUENCE</scope>
</reference>
<proteinExistence type="predicted"/>
<accession>A0A8X6RPN8</accession>
<dbReference type="Proteomes" id="UP000887159">
    <property type="component" value="Unassembled WGS sequence"/>
</dbReference>
<organism evidence="1 2">
    <name type="scientific">Trichonephila clavipes</name>
    <name type="common">Golden silk orbweaver</name>
    <name type="synonym">Nephila clavipes</name>
    <dbReference type="NCBI Taxonomy" id="2585209"/>
    <lineage>
        <taxon>Eukaryota</taxon>
        <taxon>Metazoa</taxon>
        <taxon>Ecdysozoa</taxon>
        <taxon>Arthropoda</taxon>
        <taxon>Chelicerata</taxon>
        <taxon>Arachnida</taxon>
        <taxon>Araneae</taxon>
        <taxon>Araneomorphae</taxon>
        <taxon>Entelegynae</taxon>
        <taxon>Araneoidea</taxon>
        <taxon>Nephilidae</taxon>
        <taxon>Trichonephila</taxon>
    </lineage>
</organism>
<sequence>MRVSLSDKSKCTRQSDSRRVFWREIGARCHTSNRLYHTYIFRATVSSKFLPNLRGKGCPEISIFCLQSSHRRKSEFTKGTLTPLFSKKKRLPQKNKWTAISEAFTVTFLAYWRSQRCRARQHPTGP</sequence>
<protein>
    <submittedName>
        <fullName evidence="1">Uncharacterized protein</fullName>
    </submittedName>
</protein>
<comment type="caution">
    <text evidence="1">The sequence shown here is derived from an EMBL/GenBank/DDBJ whole genome shotgun (WGS) entry which is preliminary data.</text>
</comment>
<evidence type="ECO:0000313" key="2">
    <source>
        <dbReference type="Proteomes" id="UP000887159"/>
    </source>
</evidence>
<dbReference type="EMBL" id="BMAU01021192">
    <property type="protein sequence ID" value="GFX96504.1"/>
    <property type="molecule type" value="Genomic_DNA"/>
</dbReference>
<name>A0A8X6RPN8_TRICX</name>
<dbReference type="AlphaFoldDB" id="A0A8X6RPN8"/>
<keyword evidence="2" id="KW-1185">Reference proteome</keyword>